<proteinExistence type="inferred from homology"/>
<dbReference type="PRINTS" id="PR01270">
    <property type="entry name" value="HDASUPER"/>
</dbReference>
<dbReference type="CDD" id="cd10001">
    <property type="entry name" value="HDAC_classII_APAH"/>
    <property type="match status" value="1"/>
</dbReference>
<comment type="cofactor">
    <cofactor evidence="1">
        <name>Zn(2+)</name>
        <dbReference type="ChEBI" id="CHEBI:29105"/>
    </cofactor>
</comment>
<feature type="domain" description="Histone deacetylase" evidence="6">
    <location>
        <begin position="45"/>
        <end position="361"/>
    </location>
</feature>
<dbReference type="SUPFAM" id="SSF52768">
    <property type="entry name" value="Arginase/deacetylase"/>
    <property type="match status" value="1"/>
</dbReference>
<dbReference type="InterPro" id="IPR000286">
    <property type="entry name" value="HDACs"/>
</dbReference>
<dbReference type="InterPro" id="IPR023696">
    <property type="entry name" value="Ureohydrolase_dom_sf"/>
</dbReference>
<evidence type="ECO:0000256" key="5">
    <source>
        <dbReference type="ARBA" id="ARBA00022833"/>
    </source>
</evidence>
<dbReference type="Gene3D" id="3.40.800.20">
    <property type="entry name" value="Histone deacetylase domain"/>
    <property type="match status" value="1"/>
</dbReference>
<evidence type="ECO:0000256" key="1">
    <source>
        <dbReference type="ARBA" id="ARBA00001947"/>
    </source>
</evidence>
<dbReference type="Pfam" id="PF00850">
    <property type="entry name" value="Hist_deacetyl"/>
    <property type="match status" value="1"/>
</dbReference>
<keyword evidence="3" id="KW-0479">Metal-binding</keyword>
<dbReference type="PANTHER" id="PTHR10625">
    <property type="entry name" value="HISTONE DEACETYLASE HDAC1-RELATED"/>
    <property type="match status" value="1"/>
</dbReference>
<dbReference type="InterPro" id="IPR023801">
    <property type="entry name" value="His_deacetylse_dom"/>
</dbReference>
<keyword evidence="5" id="KW-0862">Zinc</keyword>
<evidence type="ECO:0000313" key="7">
    <source>
        <dbReference type="EMBL" id="MFK4754338.1"/>
    </source>
</evidence>
<dbReference type="InterPro" id="IPR037138">
    <property type="entry name" value="His_deacetylse_dom_sf"/>
</dbReference>
<protein>
    <submittedName>
        <fullName evidence="7">Histone deacetylase family protein</fullName>
    </submittedName>
</protein>
<dbReference type="RefSeq" id="WP_416207222.1">
    <property type="nucleotide sequence ID" value="NZ_JBBKTX010000028.1"/>
</dbReference>
<sequence length="370" mass="40273">MSYQLMNRMFFEGQIPAMITFFNPNHVAHAGQLEMYRGELVPCFEVPSRADRVLAELEHRQLGSIQPASLIDGSLRSVLEKVHSSRYLQFLERAWGEWIKLAPENSERDALPSVWSVRGMRSDRLPSNFAARMGLFSFDMGTPLTAGTWQAAIGGAGCALSAANRLLAGERGTFALTRPPGHHAGADFFGGYCFINNAAVAAQVLLDGGMARVAILDIDYHHGNGTQAIFYRRSDVMFASIHGDPSSEYPFFLGYADETGEGDGVGYNHNLPLPKGSDFDVWGQALTEGLDSIFGFKPDGLVVSLGVDTFIDDPISGFRFLEEDYLAVGRQIANIGLPTVFVMEGGYALEAIGRNVANVLQGFDTGKSTV</sequence>
<dbReference type="PANTHER" id="PTHR10625:SF17">
    <property type="entry name" value="HISTONE DEACETYLASE 8"/>
    <property type="match status" value="1"/>
</dbReference>
<evidence type="ECO:0000313" key="8">
    <source>
        <dbReference type="Proteomes" id="UP001620597"/>
    </source>
</evidence>
<keyword evidence="8" id="KW-1185">Reference proteome</keyword>
<evidence type="ECO:0000256" key="2">
    <source>
        <dbReference type="ARBA" id="ARBA00005947"/>
    </source>
</evidence>
<evidence type="ECO:0000256" key="3">
    <source>
        <dbReference type="ARBA" id="ARBA00022723"/>
    </source>
</evidence>
<organism evidence="7 8">
    <name type="scientific">Oceanobacter antarcticus</name>
    <dbReference type="NCBI Taxonomy" id="3133425"/>
    <lineage>
        <taxon>Bacteria</taxon>
        <taxon>Pseudomonadati</taxon>
        <taxon>Pseudomonadota</taxon>
        <taxon>Gammaproteobacteria</taxon>
        <taxon>Oceanospirillales</taxon>
        <taxon>Oceanospirillaceae</taxon>
        <taxon>Oceanobacter</taxon>
    </lineage>
</organism>
<keyword evidence="4" id="KW-0378">Hydrolase</keyword>
<comment type="caution">
    <text evidence="7">The sequence shown here is derived from an EMBL/GenBank/DDBJ whole genome shotgun (WGS) entry which is preliminary data.</text>
</comment>
<comment type="similarity">
    <text evidence="2">Belongs to the histone deacetylase family.</text>
</comment>
<dbReference type="Proteomes" id="UP001620597">
    <property type="component" value="Unassembled WGS sequence"/>
</dbReference>
<dbReference type="EMBL" id="JBBKTX010000028">
    <property type="protein sequence ID" value="MFK4754338.1"/>
    <property type="molecule type" value="Genomic_DNA"/>
</dbReference>
<name>A0ABW8NMX6_9GAMM</name>
<accession>A0ABW8NMX6</accession>
<evidence type="ECO:0000259" key="6">
    <source>
        <dbReference type="Pfam" id="PF00850"/>
    </source>
</evidence>
<reference evidence="7 8" key="1">
    <citation type="submission" date="2024-03" db="EMBL/GenBank/DDBJ databases">
        <title>High-quality draft genome sequence of Oceanobacter sp. wDCs-4.</title>
        <authorList>
            <person name="Dong C."/>
        </authorList>
    </citation>
    <scope>NUCLEOTIDE SEQUENCE [LARGE SCALE GENOMIC DNA]</scope>
    <source>
        <strain evidence="8">wDCs-4</strain>
    </source>
</reference>
<gene>
    <name evidence="7" type="ORF">WG929_18180</name>
</gene>
<evidence type="ECO:0000256" key="4">
    <source>
        <dbReference type="ARBA" id="ARBA00022801"/>
    </source>
</evidence>